<feature type="region of interest" description="Disordered" evidence="1">
    <location>
        <begin position="135"/>
        <end position="185"/>
    </location>
</feature>
<evidence type="ECO:0000313" key="2">
    <source>
        <dbReference type="EMBL" id="KAK1947708.1"/>
    </source>
</evidence>
<dbReference type="AlphaFoldDB" id="A0AAD9LS89"/>
<evidence type="ECO:0000256" key="1">
    <source>
        <dbReference type="SAM" id="MobiDB-lite"/>
    </source>
</evidence>
<comment type="caution">
    <text evidence="2">The sequence shown here is derived from an EMBL/GenBank/DDBJ whole genome shotgun (WGS) entry which is preliminary data.</text>
</comment>
<accession>A0AAD9LS89</accession>
<dbReference type="Proteomes" id="UP001259832">
    <property type="component" value="Unassembled WGS sequence"/>
</dbReference>
<gene>
    <name evidence="2" type="ORF">P3T76_001718</name>
</gene>
<sequence>MAEAVQQLKTQLHASLDERMREILTAQMEQVGAEIRLAIARQGQYILAQVKCQIDDFQQTTTAQIEQAKSFAEKKAKSIVRHHHAEENIAHETLKRTLLKAIEESSLAAIGIAVHRAEEAAKSCNNQLVNSSATTKTNAQTPVVDAAPTIQLTGGDGDLESGSSDEEVKPSSIHIGGGNPECESS</sequence>
<reference evidence="2" key="1">
    <citation type="submission" date="2023-08" db="EMBL/GenBank/DDBJ databases">
        <title>Reference Genome Resource for the Citrus Pathogen Phytophthora citrophthora.</title>
        <authorList>
            <person name="Moller H."/>
            <person name="Coetzee B."/>
            <person name="Rose L.J."/>
            <person name="Van Niekerk J.M."/>
        </authorList>
    </citation>
    <scope>NUCLEOTIDE SEQUENCE</scope>
    <source>
        <strain evidence="2">STE-U-9442</strain>
    </source>
</reference>
<evidence type="ECO:0000313" key="3">
    <source>
        <dbReference type="Proteomes" id="UP001259832"/>
    </source>
</evidence>
<protein>
    <submittedName>
        <fullName evidence="2">Uncharacterized protein</fullName>
    </submittedName>
</protein>
<organism evidence="2 3">
    <name type="scientific">Phytophthora citrophthora</name>
    <dbReference type="NCBI Taxonomy" id="4793"/>
    <lineage>
        <taxon>Eukaryota</taxon>
        <taxon>Sar</taxon>
        <taxon>Stramenopiles</taxon>
        <taxon>Oomycota</taxon>
        <taxon>Peronosporomycetes</taxon>
        <taxon>Peronosporales</taxon>
        <taxon>Peronosporaceae</taxon>
        <taxon>Phytophthora</taxon>
    </lineage>
</organism>
<name>A0AAD9LS89_9STRA</name>
<keyword evidence="3" id="KW-1185">Reference proteome</keyword>
<dbReference type="EMBL" id="JASMQC010000002">
    <property type="protein sequence ID" value="KAK1947708.1"/>
    <property type="molecule type" value="Genomic_DNA"/>
</dbReference>
<proteinExistence type="predicted"/>